<reference evidence="10 11" key="1">
    <citation type="submission" date="2018-05" db="EMBL/GenBank/DDBJ databases">
        <title>Genomic Encyclopedia of Type Strains, Phase IV (KMG-IV): sequencing the most valuable type-strain genomes for metagenomic binning, comparative biology and taxonomic classification.</title>
        <authorList>
            <person name="Goeker M."/>
        </authorList>
    </citation>
    <scope>NUCLEOTIDE SEQUENCE [LARGE SCALE GENOMIC DNA]</scope>
    <source>
        <strain evidence="10 11">DSM 26006</strain>
    </source>
</reference>
<dbReference type="SUPFAM" id="SSF52096">
    <property type="entry name" value="ClpP/crotonase"/>
    <property type="match status" value="1"/>
</dbReference>
<evidence type="ECO:0000313" key="10">
    <source>
        <dbReference type="EMBL" id="PWW49034.1"/>
    </source>
</evidence>
<dbReference type="RefSeq" id="WP_019374316.1">
    <property type="nucleotide sequence ID" value="NZ_ALEE01000502.1"/>
</dbReference>
<evidence type="ECO:0000256" key="5">
    <source>
        <dbReference type="ARBA" id="ARBA00022990"/>
    </source>
</evidence>
<evidence type="ECO:0000313" key="11">
    <source>
        <dbReference type="Proteomes" id="UP000246483"/>
    </source>
</evidence>
<dbReference type="InterPro" id="IPR014748">
    <property type="entry name" value="Enoyl-CoA_hydra_C"/>
</dbReference>
<gene>
    <name evidence="10" type="ORF">DFR36_101554</name>
</gene>
<dbReference type="OrthoDB" id="4608673at2"/>
<dbReference type="UniPathway" id="UPA00659"/>
<keyword evidence="11" id="KW-1185">Reference proteome</keyword>
<accession>A0A317RFN6</accession>
<dbReference type="Gene3D" id="3.90.226.10">
    <property type="entry name" value="2-enoyl-CoA Hydratase, Chain A, domain 1"/>
    <property type="match status" value="1"/>
</dbReference>
<dbReference type="NCBIfam" id="NF004794">
    <property type="entry name" value="PRK06142.1"/>
    <property type="match status" value="1"/>
</dbReference>
<comment type="caution">
    <text evidence="10">The sequence shown here is derived from an EMBL/GenBank/DDBJ whole genome shotgun (WGS) entry which is preliminary data.</text>
</comment>
<dbReference type="FunFam" id="3.90.226.10:FF:000024">
    <property type="entry name" value="Delta3,5-delta2,4-dienoyl-CoA isomerase"/>
    <property type="match status" value="1"/>
</dbReference>
<dbReference type="PANTHER" id="PTHR43149">
    <property type="entry name" value="ENOYL-COA HYDRATASE"/>
    <property type="match status" value="1"/>
</dbReference>
<dbReference type="Proteomes" id="UP000246483">
    <property type="component" value="Unassembled WGS sequence"/>
</dbReference>
<evidence type="ECO:0000256" key="3">
    <source>
        <dbReference type="ARBA" id="ARBA00005254"/>
    </source>
</evidence>
<dbReference type="AlphaFoldDB" id="A0A317RFN6"/>
<dbReference type="InterPro" id="IPR018376">
    <property type="entry name" value="Enoyl-CoA_hyd/isom_CS"/>
</dbReference>
<keyword evidence="8" id="KW-0413">Isomerase</keyword>
<organism evidence="10 11">
    <name type="scientific">Melaminivora alkalimesophila</name>
    <dbReference type="NCBI Taxonomy" id="1165852"/>
    <lineage>
        <taxon>Bacteria</taxon>
        <taxon>Pseudomonadati</taxon>
        <taxon>Pseudomonadota</taxon>
        <taxon>Betaproteobacteria</taxon>
        <taxon>Burkholderiales</taxon>
        <taxon>Comamonadaceae</taxon>
        <taxon>Melaminivora</taxon>
    </lineage>
</organism>
<comment type="similarity">
    <text evidence="3 9">Belongs to the enoyl-CoA hydratase/isomerase family.</text>
</comment>
<dbReference type="InterPro" id="IPR001753">
    <property type="entry name" value="Enoyl-CoA_hydra/iso"/>
</dbReference>
<dbReference type="Pfam" id="PF00378">
    <property type="entry name" value="ECH_1"/>
    <property type="match status" value="1"/>
</dbReference>
<dbReference type="FunFam" id="1.10.12.10:FF:000004">
    <property type="entry name" value="Delta3,5-delta2,4-dienoyl-CoA isomerase"/>
    <property type="match status" value="1"/>
</dbReference>
<dbReference type="GO" id="GO:0005737">
    <property type="term" value="C:cytoplasm"/>
    <property type="evidence" value="ECO:0007669"/>
    <property type="project" value="UniProtKB-ARBA"/>
</dbReference>
<evidence type="ECO:0000256" key="6">
    <source>
        <dbReference type="ARBA" id="ARBA00023098"/>
    </source>
</evidence>
<keyword evidence="5" id="KW-0007">Acetylation</keyword>
<dbReference type="InterPro" id="IPR029045">
    <property type="entry name" value="ClpP/crotonase-like_dom_sf"/>
</dbReference>
<dbReference type="EMBL" id="QGUB01000001">
    <property type="protein sequence ID" value="PWW49034.1"/>
    <property type="molecule type" value="Genomic_DNA"/>
</dbReference>
<sequence>MPTFETLSVSLHEHIATVCLSRPDKANAMNATMWQEIRQAFQWVDETPQARVAVLQAEGKYFTAGIDLAMMLGLEAEVADECEGRQREKLRSLILDLQGTLTSLERCRKPVLAAIHGGCIGGGLDLVTCADMRYCSEDAFFTIKEIDIGMVADVGTLQRLPRLIGQGIARELAYTGRVVDAQEALRIGLVNRVYATREELHAGVQEIAVTIAAKSPLSIRGTKEMLNYARDHSVADGLNYVATWNAAMLQSQDLRQALQASMARQAPVFRD</sequence>
<evidence type="ECO:0000256" key="4">
    <source>
        <dbReference type="ARBA" id="ARBA00022832"/>
    </source>
</evidence>
<evidence type="ECO:0000256" key="1">
    <source>
        <dbReference type="ARBA" id="ARBA00004275"/>
    </source>
</evidence>
<keyword evidence="6" id="KW-0443">Lipid metabolism</keyword>
<name>A0A317RFN6_9BURK</name>
<evidence type="ECO:0000256" key="8">
    <source>
        <dbReference type="ARBA" id="ARBA00023235"/>
    </source>
</evidence>
<comment type="subcellular location">
    <subcellularLocation>
        <location evidence="1">Peroxisome</location>
    </subcellularLocation>
</comment>
<evidence type="ECO:0000256" key="2">
    <source>
        <dbReference type="ARBA" id="ARBA00005005"/>
    </source>
</evidence>
<keyword evidence="7" id="KW-0576">Peroxisome</keyword>
<dbReference type="CDD" id="cd06558">
    <property type="entry name" value="crotonase-like"/>
    <property type="match status" value="1"/>
</dbReference>
<comment type="pathway">
    <text evidence="2">Lipid metabolism; fatty acid beta-oxidation.</text>
</comment>
<proteinExistence type="inferred from homology"/>
<dbReference type="GO" id="GO:0006635">
    <property type="term" value="P:fatty acid beta-oxidation"/>
    <property type="evidence" value="ECO:0007669"/>
    <property type="project" value="UniProtKB-UniPathway"/>
</dbReference>
<protein>
    <submittedName>
        <fullName evidence="10">Enoyl-CoA hydratase</fullName>
    </submittedName>
</protein>
<evidence type="ECO:0000256" key="9">
    <source>
        <dbReference type="RuleBase" id="RU003707"/>
    </source>
</evidence>
<dbReference type="GO" id="GO:0016853">
    <property type="term" value="F:isomerase activity"/>
    <property type="evidence" value="ECO:0007669"/>
    <property type="project" value="UniProtKB-KW"/>
</dbReference>
<evidence type="ECO:0000256" key="7">
    <source>
        <dbReference type="ARBA" id="ARBA00023140"/>
    </source>
</evidence>
<dbReference type="PROSITE" id="PS00166">
    <property type="entry name" value="ENOYL_COA_HYDRATASE"/>
    <property type="match status" value="1"/>
</dbReference>
<keyword evidence="4" id="KW-0276">Fatty acid metabolism</keyword>
<dbReference type="PANTHER" id="PTHR43149:SF1">
    <property type="entry name" value="DELTA(3,5)-DELTA(2,4)-DIENOYL-COA ISOMERASE, MITOCHONDRIAL"/>
    <property type="match status" value="1"/>
</dbReference>
<dbReference type="Gene3D" id="1.10.12.10">
    <property type="entry name" value="Lyase 2-enoyl-coa Hydratase, Chain A, domain 2"/>
    <property type="match status" value="1"/>
</dbReference>
<dbReference type="InterPro" id="IPR045002">
    <property type="entry name" value="Ech1-like"/>
</dbReference>